<organism evidence="1 2">
    <name type="scientific">Saccharothrix ecbatanensis</name>
    <dbReference type="NCBI Taxonomy" id="1105145"/>
    <lineage>
        <taxon>Bacteria</taxon>
        <taxon>Bacillati</taxon>
        <taxon>Actinomycetota</taxon>
        <taxon>Actinomycetes</taxon>
        <taxon>Pseudonocardiales</taxon>
        <taxon>Pseudonocardiaceae</taxon>
        <taxon>Saccharothrix</taxon>
    </lineage>
</organism>
<evidence type="ECO:0000313" key="1">
    <source>
        <dbReference type="EMBL" id="MBB5804666.1"/>
    </source>
</evidence>
<proteinExistence type="predicted"/>
<reference evidence="1 2" key="1">
    <citation type="submission" date="2020-08" db="EMBL/GenBank/DDBJ databases">
        <title>Sequencing the genomes of 1000 actinobacteria strains.</title>
        <authorList>
            <person name="Klenk H.-P."/>
        </authorList>
    </citation>
    <scope>NUCLEOTIDE SEQUENCE [LARGE SCALE GENOMIC DNA]</scope>
    <source>
        <strain evidence="1 2">DSM 45486</strain>
    </source>
</reference>
<evidence type="ECO:0000313" key="2">
    <source>
        <dbReference type="Proteomes" id="UP000552097"/>
    </source>
</evidence>
<accession>A0A7W9HMD9</accession>
<dbReference type="RefSeq" id="WP_184922666.1">
    <property type="nucleotide sequence ID" value="NZ_JACHMO010000001.1"/>
</dbReference>
<gene>
    <name evidence="1" type="ORF">F4560_004434</name>
</gene>
<name>A0A7W9HMD9_9PSEU</name>
<dbReference type="AlphaFoldDB" id="A0A7W9HMD9"/>
<comment type="caution">
    <text evidence="1">The sequence shown here is derived from an EMBL/GenBank/DDBJ whole genome shotgun (WGS) entry which is preliminary data.</text>
</comment>
<protein>
    <submittedName>
        <fullName evidence="1">Uncharacterized protein</fullName>
    </submittedName>
</protein>
<dbReference type="Proteomes" id="UP000552097">
    <property type="component" value="Unassembled WGS sequence"/>
</dbReference>
<keyword evidence="2" id="KW-1185">Reference proteome</keyword>
<sequence length="125" mass="14222">MIIRKYNAAKITETFEYEEQRDQTLEDVQDDAESIRLFNKYGSCTMIPTLKGFQIAGGEGKVSLTFDERDKQQVVQLLLQMASALDPSLIKESKTVTVRVNTDQLKDNDKPKRQTMLGAFLGEEE</sequence>
<dbReference type="EMBL" id="JACHMO010000001">
    <property type="protein sequence ID" value="MBB5804666.1"/>
    <property type="molecule type" value="Genomic_DNA"/>
</dbReference>